<accession>A0ABD1U5A9</accession>
<gene>
    <name evidence="1" type="ORF">Fot_24124</name>
</gene>
<dbReference type="EMBL" id="JBFOLJ010000007">
    <property type="protein sequence ID" value="KAL2520201.1"/>
    <property type="molecule type" value="Genomic_DNA"/>
</dbReference>
<dbReference type="AlphaFoldDB" id="A0ABD1U5A9"/>
<name>A0ABD1U5A9_9LAMI</name>
<proteinExistence type="predicted"/>
<sequence length="154" mass="17554">MEIHNLFTDFAKSIVDGIETVTSIIIVDQLDYSAPPRHDMQNDKNHRTTIEAIQDSRDGSLEGRIKKRRTISEDIESNDKVGNEINAIAPMSLLDDEIVFSEEDFRHMDKSAGKNRCRAQNQPAKYKICMESPKSSNVQAFLKWYNIGLRPGNK</sequence>
<organism evidence="1 2">
    <name type="scientific">Forsythia ovata</name>
    <dbReference type="NCBI Taxonomy" id="205694"/>
    <lineage>
        <taxon>Eukaryota</taxon>
        <taxon>Viridiplantae</taxon>
        <taxon>Streptophyta</taxon>
        <taxon>Embryophyta</taxon>
        <taxon>Tracheophyta</taxon>
        <taxon>Spermatophyta</taxon>
        <taxon>Magnoliopsida</taxon>
        <taxon>eudicotyledons</taxon>
        <taxon>Gunneridae</taxon>
        <taxon>Pentapetalae</taxon>
        <taxon>asterids</taxon>
        <taxon>lamiids</taxon>
        <taxon>Lamiales</taxon>
        <taxon>Oleaceae</taxon>
        <taxon>Forsythieae</taxon>
        <taxon>Forsythia</taxon>
    </lineage>
</organism>
<keyword evidence="2" id="KW-1185">Reference proteome</keyword>
<evidence type="ECO:0000313" key="1">
    <source>
        <dbReference type="EMBL" id="KAL2520201.1"/>
    </source>
</evidence>
<comment type="caution">
    <text evidence="1">The sequence shown here is derived from an EMBL/GenBank/DDBJ whole genome shotgun (WGS) entry which is preliminary data.</text>
</comment>
<evidence type="ECO:0000313" key="2">
    <source>
        <dbReference type="Proteomes" id="UP001604277"/>
    </source>
</evidence>
<reference evidence="2" key="1">
    <citation type="submission" date="2024-07" db="EMBL/GenBank/DDBJ databases">
        <title>Two chromosome-level genome assemblies of Korean endemic species Abeliophyllum distichum and Forsythia ovata (Oleaceae).</title>
        <authorList>
            <person name="Jang H."/>
        </authorList>
    </citation>
    <scope>NUCLEOTIDE SEQUENCE [LARGE SCALE GENOMIC DNA]</scope>
</reference>
<dbReference type="Proteomes" id="UP001604277">
    <property type="component" value="Unassembled WGS sequence"/>
</dbReference>
<protein>
    <submittedName>
        <fullName evidence="1">Uncharacterized protein</fullName>
    </submittedName>
</protein>